<dbReference type="Proteomes" id="UP000295238">
    <property type="component" value="Unassembled WGS sequence"/>
</dbReference>
<feature type="coiled-coil region" evidence="1">
    <location>
        <begin position="26"/>
        <end position="53"/>
    </location>
</feature>
<dbReference type="InterPro" id="IPR009579">
    <property type="entry name" value="DUF1192"/>
</dbReference>
<proteinExistence type="predicted"/>
<evidence type="ECO:0000313" key="2">
    <source>
        <dbReference type="EMBL" id="TDK39362.1"/>
    </source>
</evidence>
<dbReference type="AlphaFoldDB" id="A0A4R5UN79"/>
<accession>A0A4R5UN79</accession>
<name>A0A4R5UN79_9HYPH</name>
<dbReference type="Pfam" id="PF06698">
    <property type="entry name" value="DUF1192"/>
    <property type="match status" value="1"/>
</dbReference>
<keyword evidence="1" id="KW-0175">Coiled coil</keyword>
<evidence type="ECO:0000313" key="3">
    <source>
        <dbReference type="Proteomes" id="UP000295238"/>
    </source>
</evidence>
<evidence type="ECO:0000256" key="1">
    <source>
        <dbReference type="SAM" id="Coils"/>
    </source>
</evidence>
<reference evidence="2 3" key="1">
    <citation type="submission" date="2019-03" db="EMBL/GenBank/DDBJ databases">
        <title>Rhizobium sp. nov., an bacterium isolated from biocrust in Mu Us Desert.</title>
        <authorList>
            <person name="Lixiong L."/>
        </authorList>
    </citation>
    <scope>NUCLEOTIDE SEQUENCE [LARGE SCALE GENOMIC DNA]</scope>
    <source>
        <strain evidence="2 3">SPY-1</strain>
    </source>
</reference>
<keyword evidence="3" id="KW-1185">Reference proteome</keyword>
<sequence length="63" mass="6995">MSLFDNEQPKKPAAHEIGADLSLLSVEELGARVELLKSEILRLEAEMERKAAGRRAADSLFRS</sequence>
<gene>
    <name evidence="2" type="ORF">E2F50_04370</name>
</gene>
<protein>
    <submittedName>
        <fullName evidence="2">DUF1192 domain-containing protein</fullName>
    </submittedName>
</protein>
<dbReference type="OrthoDB" id="7872350at2"/>
<organism evidence="2 3">
    <name type="scientific">Rhizobium deserti</name>
    <dbReference type="NCBI Taxonomy" id="2547961"/>
    <lineage>
        <taxon>Bacteria</taxon>
        <taxon>Pseudomonadati</taxon>
        <taxon>Pseudomonadota</taxon>
        <taxon>Alphaproteobacteria</taxon>
        <taxon>Hyphomicrobiales</taxon>
        <taxon>Rhizobiaceae</taxon>
        <taxon>Rhizobium/Agrobacterium group</taxon>
        <taxon>Rhizobium</taxon>
    </lineage>
</organism>
<dbReference type="EMBL" id="SMTL01000001">
    <property type="protein sequence ID" value="TDK39362.1"/>
    <property type="molecule type" value="Genomic_DNA"/>
</dbReference>
<comment type="caution">
    <text evidence="2">The sequence shown here is derived from an EMBL/GenBank/DDBJ whole genome shotgun (WGS) entry which is preliminary data.</text>
</comment>
<dbReference type="RefSeq" id="WP_133314810.1">
    <property type="nucleotide sequence ID" value="NZ_SMTL01000001.1"/>
</dbReference>